<evidence type="ECO:0000256" key="1">
    <source>
        <dbReference type="SAM" id="MobiDB-lite"/>
    </source>
</evidence>
<reference evidence="2" key="1">
    <citation type="submission" date="2019-09" db="EMBL/GenBank/DDBJ databases">
        <authorList>
            <person name="Li J."/>
        </authorList>
    </citation>
    <scope>NUCLEOTIDE SEQUENCE [LARGE SCALE GENOMIC DNA]</scope>
    <source>
        <strain evidence="2">NRBC 14897</strain>
    </source>
</reference>
<dbReference type="OrthoDB" id="9856478at2"/>
<name>A0A641AP49_9ACTN</name>
<protein>
    <submittedName>
        <fullName evidence="2">Uncharacterized protein</fullName>
    </submittedName>
</protein>
<keyword evidence="3" id="KW-1185">Reference proteome</keyword>
<dbReference type="RefSeq" id="WP_129183188.1">
    <property type="nucleotide sequence ID" value="NZ_JAGIOG010000001.1"/>
</dbReference>
<proteinExistence type="predicted"/>
<sequence>MRDEPKAADAHPPETAEEPSGPGAEKTTSTSTFEELPDGGYRITRRTVTTRRTVVDDRIEEDVEELLPASAYRAPSVPGHPPAVG</sequence>
<evidence type="ECO:0000313" key="2">
    <source>
        <dbReference type="EMBL" id="KAA1378167.1"/>
    </source>
</evidence>
<accession>A0A641AP49</accession>
<feature type="region of interest" description="Disordered" evidence="1">
    <location>
        <begin position="1"/>
        <end position="44"/>
    </location>
</feature>
<dbReference type="Proteomes" id="UP001515100">
    <property type="component" value="Unassembled WGS sequence"/>
</dbReference>
<feature type="compositionally biased region" description="Basic and acidic residues" evidence="1">
    <location>
        <begin position="1"/>
        <end position="14"/>
    </location>
</feature>
<dbReference type="EMBL" id="SDPP02000002">
    <property type="protein sequence ID" value="KAA1378167.1"/>
    <property type="molecule type" value="Genomic_DNA"/>
</dbReference>
<dbReference type="AlphaFoldDB" id="A0A641AP49"/>
<organism evidence="2 3">
    <name type="scientific">Aeromicrobium fastidiosum</name>
    <dbReference type="NCBI Taxonomy" id="52699"/>
    <lineage>
        <taxon>Bacteria</taxon>
        <taxon>Bacillati</taxon>
        <taxon>Actinomycetota</taxon>
        <taxon>Actinomycetes</taxon>
        <taxon>Propionibacteriales</taxon>
        <taxon>Nocardioidaceae</taxon>
        <taxon>Aeromicrobium</taxon>
    </lineage>
</organism>
<comment type="caution">
    <text evidence="2">The sequence shown here is derived from an EMBL/GenBank/DDBJ whole genome shotgun (WGS) entry which is preliminary data.</text>
</comment>
<gene>
    <name evidence="2" type="ORF">ESP62_007240</name>
</gene>
<evidence type="ECO:0000313" key="3">
    <source>
        <dbReference type="Proteomes" id="UP001515100"/>
    </source>
</evidence>